<organism evidence="7">
    <name type="scientific">Ixodes scapularis</name>
    <name type="common">Black-legged tick</name>
    <name type="synonym">Deer tick</name>
    <dbReference type="NCBI Taxonomy" id="6945"/>
    <lineage>
        <taxon>Eukaryota</taxon>
        <taxon>Metazoa</taxon>
        <taxon>Ecdysozoa</taxon>
        <taxon>Arthropoda</taxon>
        <taxon>Chelicerata</taxon>
        <taxon>Arachnida</taxon>
        <taxon>Acari</taxon>
        <taxon>Parasitiformes</taxon>
        <taxon>Ixodida</taxon>
        <taxon>Ixodoidea</taxon>
        <taxon>Ixodidae</taxon>
        <taxon>Ixodinae</taxon>
        <taxon>Ixodes</taxon>
    </lineage>
</organism>
<accession>Q4PNB0</accession>
<keyword evidence="4" id="KW-0325">Glycoprotein</keyword>
<evidence type="ECO:0000256" key="5">
    <source>
        <dbReference type="ARBA" id="ARBA00034321"/>
    </source>
</evidence>
<dbReference type="GO" id="GO:0005576">
    <property type="term" value="C:extracellular region"/>
    <property type="evidence" value="ECO:0007669"/>
    <property type="project" value="UniProtKB-SubCell"/>
</dbReference>
<proteinExistence type="evidence at transcript level"/>
<evidence type="ECO:0000256" key="3">
    <source>
        <dbReference type="ARBA" id="ARBA00022729"/>
    </source>
</evidence>
<sequence>MILPLSVVLCATLDCIHATHCSTTLASYMNTRCSSSNFKFVGLSECSFTCQGKNNKGQEQITRHNLADGLPCGPCKECCHGVCRPVEFGFGNPLTFKSCALQKDSS</sequence>
<dbReference type="VEuPathDB" id="VectorBase:ISCP_021500"/>
<dbReference type="Pfam" id="PF12115">
    <property type="entry name" value="Salp15"/>
    <property type="match status" value="1"/>
</dbReference>
<comment type="subcellular location">
    <subcellularLocation>
        <location evidence="1">Secreted</location>
    </subcellularLocation>
</comment>
<dbReference type="AlphaFoldDB" id="Q4PNB0"/>
<keyword evidence="2" id="KW-0964">Secreted</keyword>
<name>Q4PNB0_IXOSC</name>
<feature type="chain" id="PRO_5004241876" evidence="6">
    <location>
        <begin position="19"/>
        <end position="106"/>
    </location>
</feature>
<dbReference type="InterPro" id="IPR021971">
    <property type="entry name" value="Salp15"/>
</dbReference>
<protein>
    <submittedName>
        <fullName evidence="7">Putative cysteine rich secreted peptide</fullName>
    </submittedName>
</protein>
<keyword evidence="3 6" id="KW-0732">Signal</keyword>
<evidence type="ECO:0000256" key="6">
    <source>
        <dbReference type="SAM" id="SignalP"/>
    </source>
</evidence>
<evidence type="ECO:0000313" key="7">
    <source>
        <dbReference type="EMBL" id="AAY66500.1"/>
    </source>
</evidence>
<reference evidence="7" key="1">
    <citation type="submission" date="2005-05" db="EMBL/GenBank/DDBJ databases">
        <authorList>
            <person name="Tseng H.-P."/>
            <person name="Hseu T.-H."/>
            <person name="Buhler D.R."/>
            <person name="Wang W.-D."/>
            <person name="Tsai H.-L."/>
            <person name="Hu C.-H."/>
        </authorList>
    </citation>
    <scope>NUCLEOTIDE SEQUENCE</scope>
    <source>
        <strain evidence="7">IS-18-24-clu140</strain>
        <tissue evidence="7">Salivary glands</tissue>
    </source>
</reference>
<evidence type="ECO:0000256" key="2">
    <source>
        <dbReference type="ARBA" id="ARBA00022525"/>
    </source>
</evidence>
<evidence type="ECO:0000256" key="4">
    <source>
        <dbReference type="ARBA" id="ARBA00023180"/>
    </source>
</evidence>
<dbReference type="EMBL" id="DQ065863">
    <property type="protein sequence ID" value="AAY66500.1"/>
    <property type="molecule type" value="mRNA"/>
</dbReference>
<reference evidence="7" key="2">
    <citation type="journal article" date="2006" name="Insect Biochem. Mol. Biol.">
        <title>An annotated catalog of salivary gland transcripts from Ixodes scapularis ticks.</title>
        <authorList>
            <person name="Ribeiro J.M."/>
            <person name="Alarcon-Chaidez F."/>
            <person name="Francischetti I.M."/>
            <person name="Mans B.J."/>
            <person name="Mather T.N."/>
            <person name="Valenzuela J.G."/>
            <person name="Wikel S.K."/>
        </authorList>
    </citation>
    <scope>NUCLEOTIDE SEQUENCE</scope>
    <source>
        <strain evidence="7">IS-18-24-clu140</strain>
        <tissue evidence="7">Salivary glands</tissue>
    </source>
</reference>
<feature type="signal peptide" evidence="6">
    <location>
        <begin position="1"/>
        <end position="18"/>
    </location>
</feature>
<comment type="similarity">
    <text evidence="5">Belongs to the salp15 family.</text>
</comment>
<evidence type="ECO:0000256" key="1">
    <source>
        <dbReference type="ARBA" id="ARBA00004613"/>
    </source>
</evidence>